<proteinExistence type="predicted"/>
<organism evidence="1">
    <name type="scientific">Noccaea caerulescens</name>
    <name type="common">Alpine penny-cress</name>
    <name type="synonym">Thlaspi caerulescens</name>
    <dbReference type="NCBI Taxonomy" id="107243"/>
    <lineage>
        <taxon>Eukaryota</taxon>
        <taxon>Viridiplantae</taxon>
        <taxon>Streptophyta</taxon>
        <taxon>Embryophyta</taxon>
        <taxon>Tracheophyta</taxon>
        <taxon>Spermatophyta</taxon>
        <taxon>Magnoliopsida</taxon>
        <taxon>eudicotyledons</taxon>
        <taxon>Gunneridae</taxon>
        <taxon>Pentapetalae</taxon>
        <taxon>rosids</taxon>
        <taxon>malvids</taxon>
        <taxon>Brassicales</taxon>
        <taxon>Brassicaceae</taxon>
        <taxon>Coluteocarpeae</taxon>
        <taxon>Noccaea</taxon>
    </lineage>
</organism>
<sequence length="74" mass="8916">MAFSYTHVSQLKSSEKEWKVRVIEMSRVWDFHLQYKLDILLGIYVVFVDEKFCLRGAPYCFIRTGLTSFMKEWI</sequence>
<protein>
    <submittedName>
        <fullName evidence="1">Uncharacterized protein</fullName>
    </submittedName>
</protein>
<evidence type="ECO:0000313" key="1">
    <source>
        <dbReference type="EMBL" id="JAU64072.1"/>
    </source>
</evidence>
<dbReference type="EMBL" id="GEVL01013269">
    <property type="protein sequence ID" value="JAU64072.1"/>
    <property type="molecule type" value="Transcribed_RNA"/>
</dbReference>
<dbReference type="AlphaFoldDB" id="A0A1J3HAA7"/>
<gene>
    <name evidence="1" type="ORF">LE_TR16026_c0_g1_i1_g.50989</name>
</gene>
<name>A0A1J3HAA7_NOCCA</name>
<reference evidence="1" key="1">
    <citation type="submission" date="2016-07" db="EMBL/GenBank/DDBJ databases">
        <title>De novo transcriptome assembly of four accessions of the metal hyperaccumulator plant Noccaea caerulescens.</title>
        <authorList>
            <person name="Blande D."/>
            <person name="Halimaa P."/>
            <person name="Tervahauta A.I."/>
            <person name="Aarts M.G."/>
            <person name="Karenlampi S.O."/>
        </authorList>
    </citation>
    <scope>NUCLEOTIDE SEQUENCE</scope>
</reference>
<accession>A0A1J3HAA7</accession>